<evidence type="ECO:0008006" key="4">
    <source>
        <dbReference type="Google" id="ProtNLM"/>
    </source>
</evidence>
<feature type="compositionally biased region" description="Polar residues" evidence="1">
    <location>
        <begin position="322"/>
        <end position="331"/>
    </location>
</feature>
<dbReference type="Proteomes" id="UP000322214">
    <property type="component" value="Chromosome"/>
</dbReference>
<dbReference type="EMBL" id="CP042912">
    <property type="protein sequence ID" value="QEG22485.1"/>
    <property type="molecule type" value="Genomic_DNA"/>
</dbReference>
<keyword evidence="3" id="KW-1185">Reference proteome</keyword>
<proteinExistence type="predicted"/>
<feature type="region of interest" description="Disordered" evidence="1">
    <location>
        <begin position="311"/>
        <end position="338"/>
    </location>
</feature>
<protein>
    <recommendedName>
        <fullName evidence="4">Peptidase MA-like domain-containing protein</fullName>
    </recommendedName>
</protein>
<organism evidence="2 3">
    <name type="scientific">Mariniblastus fucicola</name>
    <dbReference type="NCBI Taxonomy" id="980251"/>
    <lineage>
        <taxon>Bacteria</taxon>
        <taxon>Pseudomonadati</taxon>
        <taxon>Planctomycetota</taxon>
        <taxon>Planctomycetia</taxon>
        <taxon>Pirellulales</taxon>
        <taxon>Pirellulaceae</taxon>
        <taxon>Mariniblastus</taxon>
    </lineage>
</organism>
<accession>A0A5B9PBB3</accession>
<dbReference type="RefSeq" id="WP_075086492.1">
    <property type="nucleotide sequence ID" value="NZ_CP042912.1"/>
</dbReference>
<dbReference type="AlphaFoldDB" id="A0A5B9PBB3"/>
<dbReference type="KEGG" id="mff:MFFC18_23660"/>
<evidence type="ECO:0000313" key="2">
    <source>
        <dbReference type="EMBL" id="QEG22485.1"/>
    </source>
</evidence>
<evidence type="ECO:0000256" key="1">
    <source>
        <dbReference type="SAM" id="MobiDB-lite"/>
    </source>
</evidence>
<feature type="region of interest" description="Disordered" evidence="1">
    <location>
        <begin position="365"/>
        <end position="386"/>
    </location>
</feature>
<name>A0A5B9PBB3_9BACT</name>
<reference evidence="2 3" key="1">
    <citation type="submission" date="2019-08" db="EMBL/GenBank/DDBJ databases">
        <title>Deep-cultivation of Planctomycetes and their phenomic and genomic characterization uncovers novel biology.</title>
        <authorList>
            <person name="Wiegand S."/>
            <person name="Jogler M."/>
            <person name="Boedeker C."/>
            <person name="Pinto D."/>
            <person name="Vollmers J."/>
            <person name="Rivas-Marin E."/>
            <person name="Kohn T."/>
            <person name="Peeters S.H."/>
            <person name="Heuer A."/>
            <person name="Rast P."/>
            <person name="Oberbeckmann S."/>
            <person name="Bunk B."/>
            <person name="Jeske O."/>
            <person name="Meyerdierks A."/>
            <person name="Storesund J.E."/>
            <person name="Kallscheuer N."/>
            <person name="Luecker S."/>
            <person name="Lage O.M."/>
            <person name="Pohl T."/>
            <person name="Merkel B.J."/>
            <person name="Hornburger P."/>
            <person name="Mueller R.-W."/>
            <person name="Bruemmer F."/>
            <person name="Labrenz M."/>
            <person name="Spormann A.M."/>
            <person name="Op den Camp H."/>
            <person name="Overmann J."/>
            <person name="Amann R."/>
            <person name="Jetten M.S.M."/>
            <person name="Mascher T."/>
            <person name="Medema M.H."/>
            <person name="Devos D.P."/>
            <person name="Kaster A.-K."/>
            <person name="Ovreas L."/>
            <person name="Rohde M."/>
            <person name="Galperin M.Y."/>
            <person name="Jogler C."/>
        </authorList>
    </citation>
    <scope>NUCLEOTIDE SEQUENCE [LARGE SCALE GENOMIC DNA]</scope>
    <source>
        <strain evidence="2 3">FC18</strain>
    </source>
</reference>
<evidence type="ECO:0000313" key="3">
    <source>
        <dbReference type="Proteomes" id="UP000322214"/>
    </source>
</evidence>
<gene>
    <name evidence="2" type="ORF">MFFC18_23660</name>
</gene>
<sequence length="386" mass="43862">MLLSRKIAGPNQIGWDAYRFTRKDADFESPWMETMSRYCFRICAAVFFTAVLAASGLAQQQYRFATENFTVVAPDPAFARQVGNEAERFRKELAIQWIGEALPTWSEKCPIQVKLAAHAGGETSFAFMYNGQQRGEPTGWDMKIFGTPERLLDSVLPHEVTHTIFATHFRRPLPRWADEGACTTVEHVAEKKKNHGMLIHFLTSQPSRGIPFNRMFTMRDYPQDILPLYAQGYSVAKFLIMEKGRRHFLDYVRAGMDMEQPGRELNAWNRATKQFYGYDSLSDLQVKWERWVADGSIEKAVPSNQTMLASANVGPRSDFGSKLNQHSQLPRATTASAASDVADDGRLASLNEGWYAKQMKVGRRYRPDAQAQEKAAPTARNETIWR</sequence>